<protein>
    <submittedName>
        <fullName evidence="3">DUF2061 domain-containing protein</fullName>
    </submittedName>
</protein>
<comment type="caution">
    <text evidence="3">The sequence shown here is derived from an EMBL/GenBank/DDBJ whole genome shotgun (WGS) entry which is preliminary data.</text>
</comment>
<gene>
    <name evidence="3" type="ORF">FOF44_01540</name>
</gene>
<dbReference type="RefSeq" id="WP_144229892.1">
    <property type="nucleotide sequence ID" value="NZ_CANNCB010000009.1"/>
</dbReference>
<dbReference type="Proteomes" id="UP000319828">
    <property type="component" value="Unassembled WGS sequence"/>
</dbReference>
<keyword evidence="1" id="KW-1133">Transmembrane helix</keyword>
<dbReference type="Pfam" id="PF09834">
    <property type="entry name" value="DUF2061"/>
    <property type="match status" value="2"/>
</dbReference>
<evidence type="ECO:0000256" key="1">
    <source>
        <dbReference type="SAM" id="Phobius"/>
    </source>
</evidence>
<accession>A0A557PHM0</accession>
<name>A0A557PHM0_9VIBR</name>
<dbReference type="AlphaFoldDB" id="A0A557PHM0"/>
<keyword evidence="1" id="KW-0472">Membrane</keyword>
<feature type="transmembrane region" description="Helical" evidence="1">
    <location>
        <begin position="68"/>
        <end position="86"/>
    </location>
</feature>
<evidence type="ECO:0000313" key="3">
    <source>
        <dbReference type="EMBL" id="TVO40154.1"/>
    </source>
</evidence>
<evidence type="ECO:0000313" key="4">
    <source>
        <dbReference type="Proteomes" id="UP000319828"/>
    </source>
</evidence>
<reference evidence="3 4" key="1">
    <citation type="submission" date="2019-07" db="EMBL/GenBank/DDBJ databases">
        <title>The draft genome sequence of Vibrio algivorus M1486.</title>
        <authorList>
            <person name="Meng X."/>
        </authorList>
    </citation>
    <scope>NUCLEOTIDE SEQUENCE [LARGE SCALE GENOMIC DNA]</scope>
    <source>
        <strain evidence="3 4">M1486</strain>
    </source>
</reference>
<dbReference type="OrthoDB" id="9133582at2"/>
<sequence>MKKTFTFAILHFTVAFTVAYVLTGDIILGSLIAMIEPMVNTVAFYFHEKAWQQPKWARLAMLKPSRKTASFAVLHFSVAFLVVYLLTGDVFVGGLMAALEPSINTVVFYFHERVWQRNEKAKISLHCHHHELQQHSIEVSEVKDDQARAY</sequence>
<feature type="domain" description="DUF2061" evidence="2">
    <location>
        <begin position="67"/>
        <end position="116"/>
    </location>
</feature>
<dbReference type="EMBL" id="VMKJ01000001">
    <property type="protein sequence ID" value="TVO40154.1"/>
    <property type="molecule type" value="Genomic_DNA"/>
</dbReference>
<keyword evidence="1" id="KW-0812">Transmembrane</keyword>
<evidence type="ECO:0000259" key="2">
    <source>
        <dbReference type="Pfam" id="PF09834"/>
    </source>
</evidence>
<dbReference type="InterPro" id="IPR018638">
    <property type="entry name" value="DUF2061_membrane"/>
</dbReference>
<organism evidence="3 4">
    <name type="scientific">Vibrio algivorus</name>
    <dbReference type="NCBI Taxonomy" id="1667024"/>
    <lineage>
        <taxon>Bacteria</taxon>
        <taxon>Pseudomonadati</taxon>
        <taxon>Pseudomonadota</taxon>
        <taxon>Gammaproteobacteria</taxon>
        <taxon>Vibrionales</taxon>
        <taxon>Vibrionaceae</taxon>
        <taxon>Vibrio</taxon>
    </lineage>
</organism>
<feature type="domain" description="DUF2061" evidence="2">
    <location>
        <begin position="1"/>
        <end position="52"/>
    </location>
</feature>
<proteinExistence type="predicted"/>